<dbReference type="PANTHER" id="PTHR13135:SF0">
    <property type="entry name" value="PHOSPHORYLATED ADAPTER RNA EXPORT PROTEIN"/>
    <property type="match status" value="1"/>
</dbReference>
<reference evidence="11 12" key="1">
    <citation type="submission" date="2015-09" db="EMBL/GenBank/DDBJ databases">
        <title>Draft genome sequence of Kouleothrix aurantiaca JCM 19913.</title>
        <authorList>
            <person name="Hemp J."/>
        </authorList>
    </citation>
    <scope>NUCLEOTIDE SEQUENCE [LARGE SCALE GENOMIC DNA]</scope>
    <source>
        <strain evidence="11 12">COM-B</strain>
    </source>
</reference>
<evidence type="ECO:0000256" key="1">
    <source>
        <dbReference type="ARBA" id="ARBA00004496"/>
    </source>
</evidence>
<keyword evidence="4" id="KW-0813">Transport</keyword>
<evidence type="ECO:0000256" key="9">
    <source>
        <dbReference type="SAM" id="MobiDB-lite"/>
    </source>
</evidence>
<dbReference type="AlphaFoldDB" id="A0A0P9DGL9"/>
<organism evidence="11 12">
    <name type="scientific">Kouleothrix aurantiaca</name>
    <dbReference type="NCBI Taxonomy" id="186479"/>
    <lineage>
        <taxon>Bacteria</taxon>
        <taxon>Bacillati</taxon>
        <taxon>Chloroflexota</taxon>
        <taxon>Chloroflexia</taxon>
        <taxon>Chloroflexales</taxon>
        <taxon>Roseiflexineae</taxon>
        <taxon>Roseiflexaceae</taxon>
        <taxon>Kouleothrix</taxon>
    </lineage>
</organism>
<dbReference type="InterPro" id="IPR019385">
    <property type="entry name" value="PHAX_RNA-binding_domain"/>
</dbReference>
<evidence type="ECO:0000259" key="10">
    <source>
        <dbReference type="Pfam" id="PF10258"/>
    </source>
</evidence>
<dbReference type="GO" id="GO:0005737">
    <property type="term" value="C:cytoplasm"/>
    <property type="evidence" value="ECO:0007669"/>
    <property type="project" value="UniProtKB-SubCell"/>
</dbReference>
<sequence>MSDRSEIIDPHRHPVRYITQQLGETAKQARGMIWRIVHECGAEQALEWLREAQEIESHGGMMTEDGERRRTPGGVFFQLVRDKLGGSGALGDARAMERYRAIFGTPRWRERARPGSGDAAPPPPPPLPPAPIPWEGRAAHWRALEARSGGATALKLELTGKPGNVIEKERQTMLVLTHHGALPPMPRAVPVPPEPIDLAYIVTINAKHWRPAQERPPGSLLTFSGVGLYDPELEGMSVFAMGPVKVRNPDDRLAEGDLKPPAITVVGQVGTPLIRPDITLVRMIYAGPLPALPKGLERPDPVSVRPIGLYITAKAWRKVAAALADDPADTFIGSGTPYYDAALGMVAVNITTATTRAVERAQRQSSAAAP</sequence>
<dbReference type="GO" id="GO:0015031">
    <property type="term" value="P:protein transport"/>
    <property type="evidence" value="ECO:0007669"/>
    <property type="project" value="UniProtKB-KW"/>
</dbReference>
<evidence type="ECO:0000256" key="6">
    <source>
        <dbReference type="ARBA" id="ARBA00022884"/>
    </source>
</evidence>
<keyword evidence="5" id="KW-0963">Cytoplasm</keyword>
<keyword evidence="12" id="KW-1185">Reference proteome</keyword>
<dbReference type="InterPro" id="IPR038092">
    <property type="entry name" value="PHAX_RNA-binding_sf"/>
</dbReference>
<evidence type="ECO:0000256" key="3">
    <source>
        <dbReference type="ARBA" id="ARBA00016856"/>
    </source>
</evidence>
<dbReference type="GO" id="GO:0006408">
    <property type="term" value="P:snRNA export from nucleus"/>
    <property type="evidence" value="ECO:0007669"/>
    <property type="project" value="InterPro"/>
</dbReference>
<dbReference type="Pfam" id="PF10258">
    <property type="entry name" value="PHAX_RNA-bd"/>
    <property type="match status" value="1"/>
</dbReference>
<evidence type="ECO:0000256" key="4">
    <source>
        <dbReference type="ARBA" id="ARBA00022448"/>
    </source>
</evidence>
<gene>
    <name evidence="11" type="ORF">SE17_02450</name>
</gene>
<name>A0A0P9DGL9_9CHLR</name>
<dbReference type="Gene3D" id="1.10.10.1440">
    <property type="entry name" value="PHAX RNA-binding domain"/>
    <property type="match status" value="1"/>
</dbReference>
<evidence type="ECO:0000256" key="2">
    <source>
        <dbReference type="ARBA" id="ARBA00006094"/>
    </source>
</evidence>
<feature type="domain" description="Phosphorylated adapter RNA export protein RNA-binding" evidence="10">
    <location>
        <begin position="17"/>
        <end position="82"/>
    </location>
</feature>
<evidence type="ECO:0000256" key="5">
    <source>
        <dbReference type="ARBA" id="ARBA00022490"/>
    </source>
</evidence>
<dbReference type="Proteomes" id="UP000050509">
    <property type="component" value="Unassembled WGS sequence"/>
</dbReference>
<feature type="region of interest" description="Disordered" evidence="9">
    <location>
        <begin position="107"/>
        <end position="133"/>
    </location>
</feature>
<comment type="similarity">
    <text evidence="2">Belongs to the PHAX family.</text>
</comment>
<keyword evidence="6" id="KW-0694">RNA-binding</keyword>
<comment type="subcellular location">
    <subcellularLocation>
        <location evidence="1">Cytoplasm</location>
    </subcellularLocation>
</comment>
<keyword evidence="7" id="KW-0653">Protein transport</keyword>
<dbReference type="GO" id="GO:0003723">
    <property type="term" value="F:RNA binding"/>
    <property type="evidence" value="ECO:0007669"/>
    <property type="project" value="UniProtKB-KW"/>
</dbReference>
<dbReference type="PANTHER" id="PTHR13135">
    <property type="entry name" value="CYTOSOLIC RESINIFERATOXIN BINDING PROTEIN RBP-26"/>
    <property type="match status" value="1"/>
</dbReference>
<feature type="compositionally biased region" description="Pro residues" evidence="9">
    <location>
        <begin position="120"/>
        <end position="132"/>
    </location>
</feature>
<dbReference type="InterPro" id="IPR039047">
    <property type="entry name" value="PHAX"/>
</dbReference>
<evidence type="ECO:0000313" key="11">
    <source>
        <dbReference type="EMBL" id="KPV54656.1"/>
    </source>
</evidence>
<accession>A0A0P9DGL9</accession>
<comment type="caution">
    <text evidence="11">The sequence shown here is derived from an EMBL/GenBank/DDBJ whole genome shotgun (WGS) entry which is preliminary data.</text>
</comment>
<evidence type="ECO:0000313" key="12">
    <source>
        <dbReference type="Proteomes" id="UP000050509"/>
    </source>
</evidence>
<proteinExistence type="inferred from homology"/>
<protein>
    <recommendedName>
        <fullName evidence="3">Phosphorylated adapter RNA export protein</fullName>
    </recommendedName>
    <alternativeName>
        <fullName evidence="8">RNA U small nuclear RNA export adapter protein</fullName>
    </alternativeName>
</protein>
<evidence type="ECO:0000256" key="7">
    <source>
        <dbReference type="ARBA" id="ARBA00022927"/>
    </source>
</evidence>
<evidence type="ECO:0000256" key="8">
    <source>
        <dbReference type="ARBA" id="ARBA00030834"/>
    </source>
</evidence>
<dbReference type="EMBL" id="LJCR01000027">
    <property type="protein sequence ID" value="KPV54656.1"/>
    <property type="molecule type" value="Genomic_DNA"/>
</dbReference>